<feature type="compositionally biased region" description="Polar residues" evidence="1">
    <location>
        <begin position="216"/>
        <end position="226"/>
    </location>
</feature>
<dbReference type="OrthoDB" id="6777526at2759"/>
<evidence type="ECO:0000313" key="2">
    <source>
        <dbReference type="EMBL" id="KAF6209700.1"/>
    </source>
</evidence>
<feature type="region of interest" description="Disordered" evidence="1">
    <location>
        <begin position="190"/>
        <end position="241"/>
    </location>
</feature>
<reference evidence="2" key="1">
    <citation type="journal article" date="2021" name="Mol. Ecol. Resour.">
        <title>Apolygus lucorum genome provides insights into omnivorousness and mesophyll feeding.</title>
        <authorList>
            <person name="Liu Y."/>
            <person name="Liu H."/>
            <person name="Wang H."/>
            <person name="Huang T."/>
            <person name="Liu B."/>
            <person name="Yang B."/>
            <person name="Yin L."/>
            <person name="Li B."/>
            <person name="Zhang Y."/>
            <person name="Zhang S."/>
            <person name="Jiang F."/>
            <person name="Zhang X."/>
            <person name="Ren Y."/>
            <person name="Wang B."/>
            <person name="Wang S."/>
            <person name="Lu Y."/>
            <person name="Wu K."/>
            <person name="Fan W."/>
            <person name="Wang G."/>
        </authorList>
    </citation>
    <scope>NUCLEOTIDE SEQUENCE</scope>
    <source>
        <strain evidence="2">12Hb</strain>
    </source>
</reference>
<protein>
    <submittedName>
        <fullName evidence="2">Uncharacterized protein</fullName>
    </submittedName>
</protein>
<organism evidence="2 3">
    <name type="scientific">Apolygus lucorum</name>
    <name type="common">Small green plant bug</name>
    <name type="synonym">Lygocoris lucorum</name>
    <dbReference type="NCBI Taxonomy" id="248454"/>
    <lineage>
        <taxon>Eukaryota</taxon>
        <taxon>Metazoa</taxon>
        <taxon>Ecdysozoa</taxon>
        <taxon>Arthropoda</taxon>
        <taxon>Hexapoda</taxon>
        <taxon>Insecta</taxon>
        <taxon>Pterygota</taxon>
        <taxon>Neoptera</taxon>
        <taxon>Paraneoptera</taxon>
        <taxon>Hemiptera</taxon>
        <taxon>Heteroptera</taxon>
        <taxon>Panheteroptera</taxon>
        <taxon>Cimicomorpha</taxon>
        <taxon>Miridae</taxon>
        <taxon>Mirini</taxon>
        <taxon>Apolygus</taxon>
    </lineage>
</organism>
<gene>
    <name evidence="2" type="ORF">GE061_015449</name>
</gene>
<evidence type="ECO:0000256" key="1">
    <source>
        <dbReference type="SAM" id="MobiDB-lite"/>
    </source>
</evidence>
<name>A0A8S9XL02_APOLU</name>
<dbReference type="EMBL" id="WIXP02000006">
    <property type="protein sequence ID" value="KAF6209700.1"/>
    <property type="molecule type" value="Genomic_DNA"/>
</dbReference>
<dbReference type="Proteomes" id="UP000466442">
    <property type="component" value="Unassembled WGS sequence"/>
</dbReference>
<accession>A0A8S9XL02</accession>
<evidence type="ECO:0000313" key="3">
    <source>
        <dbReference type="Proteomes" id="UP000466442"/>
    </source>
</evidence>
<keyword evidence="3" id="KW-1185">Reference proteome</keyword>
<sequence>MDRLKLFRAKYAKTFDAQLEKFCAAAQVFESSWSTSPLELLICLRHLEDTGERLFEIELKIQDELISTGVTQDAFLAECATEERYRRKIAECRCRYEHLTEPNSQQPTVLWDQLHALEALEVKTDQHAPLLCPLIESAQSYDVLEAWERTRDSEKEDNRVIRDELMNFMKAEVKSEERISSSIQSFVAENKNDDDIPTAATLVSGTSSKRPPEQGTPKSLPTSNNPVFKPEQEDNQQNTPTCAQINIQTKFI</sequence>
<comment type="caution">
    <text evidence="2">The sequence shown here is derived from an EMBL/GenBank/DDBJ whole genome shotgun (WGS) entry which is preliminary data.</text>
</comment>
<proteinExistence type="predicted"/>
<dbReference type="AlphaFoldDB" id="A0A8S9XL02"/>